<dbReference type="PANTHER" id="PTHR11923">
    <property type="entry name" value="SCAVENGER RECEPTOR CLASS B TYPE-1 SR-B1"/>
    <property type="match status" value="1"/>
</dbReference>
<evidence type="ECO:0000256" key="10">
    <source>
        <dbReference type="ARBA" id="ARBA00023180"/>
    </source>
</evidence>
<keyword evidence="4" id="KW-1003">Cell membrane</keyword>
<feature type="non-terminal residue" evidence="14">
    <location>
        <position position="1"/>
    </location>
</feature>
<evidence type="ECO:0000256" key="6">
    <source>
        <dbReference type="ARBA" id="ARBA00022989"/>
    </source>
</evidence>
<evidence type="ECO:0000256" key="13">
    <source>
        <dbReference type="SAM" id="Phobius"/>
    </source>
</evidence>
<keyword evidence="7 13" id="KW-0472">Membrane</keyword>
<dbReference type="GO" id="GO:0005044">
    <property type="term" value="F:scavenger receptor activity"/>
    <property type="evidence" value="ECO:0007669"/>
    <property type="project" value="TreeGrafter"/>
</dbReference>
<dbReference type="GO" id="GO:0005901">
    <property type="term" value="C:caveola"/>
    <property type="evidence" value="ECO:0007669"/>
    <property type="project" value="UniProtKB-SubCell"/>
</dbReference>
<comment type="subcellular location">
    <subcellularLocation>
        <location evidence="2">Cell membrane</location>
        <topology evidence="2">Multi-pass membrane protein</topology>
    </subcellularLocation>
    <subcellularLocation>
        <location evidence="1">Membrane</location>
        <location evidence="1">Caveola</location>
        <topology evidence="1">Multi-pass membrane protein</topology>
    </subcellularLocation>
</comment>
<dbReference type="OrthoDB" id="514335at2759"/>
<organism evidence="14">
    <name type="scientific">Oppiella nova</name>
    <dbReference type="NCBI Taxonomy" id="334625"/>
    <lineage>
        <taxon>Eukaryota</taxon>
        <taxon>Metazoa</taxon>
        <taxon>Ecdysozoa</taxon>
        <taxon>Arthropoda</taxon>
        <taxon>Chelicerata</taxon>
        <taxon>Arachnida</taxon>
        <taxon>Acari</taxon>
        <taxon>Acariformes</taxon>
        <taxon>Sarcoptiformes</taxon>
        <taxon>Oribatida</taxon>
        <taxon>Brachypylina</taxon>
        <taxon>Oppioidea</taxon>
        <taxon>Oppiidae</taxon>
        <taxon>Oppiella</taxon>
    </lineage>
</organism>
<comment type="similarity">
    <text evidence="3">Belongs to the CD36 family.</text>
</comment>
<reference evidence="14" key="1">
    <citation type="submission" date="2020-11" db="EMBL/GenBank/DDBJ databases">
        <authorList>
            <person name="Tran Van P."/>
        </authorList>
    </citation>
    <scope>NUCLEOTIDE SEQUENCE</scope>
</reference>
<evidence type="ECO:0000256" key="3">
    <source>
        <dbReference type="ARBA" id="ARBA00010532"/>
    </source>
</evidence>
<evidence type="ECO:0000256" key="9">
    <source>
        <dbReference type="ARBA" id="ARBA00023170"/>
    </source>
</evidence>
<keyword evidence="9" id="KW-0675">Receptor</keyword>
<evidence type="ECO:0000313" key="15">
    <source>
        <dbReference type="Proteomes" id="UP000728032"/>
    </source>
</evidence>
<gene>
    <name evidence="14" type="ORF">ONB1V03_LOCUS7507</name>
</gene>
<evidence type="ECO:0000313" key="14">
    <source>
        <dbReference type="EMBL" id="CAD7649875.1"/>
    </source>
</evidence>
<keyword evidence="5 13" id="KW-0812">Transmembrane</keyword>
<evidence type="ECO:0000256" key="2">
    <source>
        <dbReference type="ARBA" id="ARBA00004651"/>
    </source>
</evidence>
<feature type="transmembrane region" description="Helical" evidence="13">
    <location>
        <begin position="528"/>
        <end position="546"/>
    </location>
</feature>
<keyword evidence="15" id="KW-1185">Reference proteome</keyword>
<protein>
    <recommendedName>
        <fullName evidence="11">Scavenger receptor class B member 1</fullName>
    </recommendedName>
    <alternativeName>
        <fullName evidence="12">SR-BI</fullName>
    </alternativeName>
</protein>
<evidence type="ECO:0000256" key="7">
    <source>
        <dbReference type="ARBA" id="ARBA00023136"/>
    </source>
</evidence>
<sequence>SVGSEPHNSSLIIKLMKNNSSREIKSCKVSVRSTSSHKININTKHVIEAYQSHNLDSRNTITITELNDKRRVNIDFNGLGDDMYLVITAYKGQLQLEPNTEAYKLWKDIPLPIYQKFYFFNVTNGADIERLGSKPVLVEMGPYVYRSKWTKTHLVYHDNGTVSYREKKTYHFVPQMSAGSDADVITSLNGPLAVTLSLLQNAPTAVRIVVGLALDAVTEGFFIKRSVKQLLFEGYPDVLTTFGPMLNPKIPSNNNGRFGWLYNRNDTDEGMFTVHTGRDGMDQLNLIDNYKGQSHLDHWRNNSLCNSLADTTNAQMFPPIGDTSKSLYLFHPDFCRRWKLNFKTEHVKKGVTVYRYVPDDSLFKNADDYPPNACYVSRLPAAPNPSILGIGRSQTNFSKQRKIRFVSGVFDMSACKYGAPVLMSYPHFLNGDPIYTRGVSGLKPDPRKHSFYLDVEPHTGTSMGSAGRIQINVFINKPPGLFRYRNVPEIVFPVFWQELGVNVSADMSQRIQWVLKQPTLISSISSTSMLFIGFVLVLTSLLFPFYNNYLKHTAKKESGSVVYTDKSTANSQVDINKIMTTDPNAPPLENGIDNKALDAN</sequence>
<evidence type="ECO:0000256" key="11">
    <source>
        <dbReference type="ARBA" id="ARBA00040821"/>
    </source>
</evidence>
<dbReference type="InterPro" id="IPR002159">
    <property type="entry name" value="CD36_fam"/>
</dbReference>
<evidence type="ECO:0000256" key="12">
    <source>
        <dbReference type="ARBA" id="ARBA00042244"/>
    </source>
</evidence>
<keyword evidence="10" id="KW-0325">Glycoprotein</keyword>
<evidence type="ECO:0000256" key="4">
    <source>
        <dbReference type="ARBA" id="ARBA00022475"/>
    </source>
</evidence>
<evidence type="ECO:0000256" key="1">
    <source>
        <dbReference type="ARBA" id="ARBA00004189"/>
    </source>
</evidence>
<evidence type="ECO:0000256" key="8">
    <source>
        <dbReference type="ARBA" id="ARBA00023157"/>
    </source>
</evidence>
<dbReference type="PANTHER" id="PTHR11923:SF110">
    <property type="entry name" value="SCAVENGER RECEPTOR CLASS B MEMBER 1"/>
    <property type="match status" value="1"/>
</dbReference>
<keyword evidence="6 13" id="KW-1133">Transmembrane helix</keyword>
<proteinExistence type="inferred from homology"/>
<accession>A0A7R9QM45</accession>
<dbReference type="AlphaFoldDB" id="A0A7R9QM45"/>
<dbReference type="Pfam" id="PF01130">
    <property type="entry name" value="CD36"/>
    <property type="match status" value="1"/>
</dbReference>
<evidence type="ECO:0000256" key="5">
    <source>
        <dbReference type="ARBA" id="ARBA00022692"/>
    </source>
</evidence>
<dbReference type="EMBL" id="OC918683">
    <property type="protein sequence ID" value="CAD7649875.1"/>
    <property type="molecule type" value="Genomic_DNA"/>
</dbReference>
<dbReference type="PRINTS" id="PR01609">
    <property type="entry name" value="CD36FAMILY"/>
</dbReference>
<keyword evidence="8" id="KW-1015">Disulfide bond</keyword>
<dbReference type="EMBL" id="CAJPVJ010003858">
    <property type="protein sequence ID" value="CAG2168013.1"/>
    <property type="molecule type" value="Genomic_DNA"/>
</dbReference>
<dbReference type="Proteomes" id="UP000728032">
    <property type="component" value="Unassembled WGS sequence"/>
</dbReference>
<name>A0A7R9QM45_9ACAR</name>
<dbReference type="GO" id="GO:0005737">
    <property type="term" value="C:cytoplasm"/>
    <property type="evidence" value="ECO:0007669"/>
    <property type="project" value="TreeGrafter"/>
</dbReference>